<dbReference type="InterPro" id="IPR051412">
    <property type="entry name" value="Formin_Homology_Diaphanous_sf"/>
</dbReference>
<dbReference type="GO" id="GO:0030041">
    <property type="term" value="P:actin filament polymerization"/>
    <property type="evidence" value="ECO:0007669"/>
    <property type="project" value="TreeGrafter"/>
</dbReference>
<dbReference type="PANTHER" id="PTHR45691">
    <property type="entry name" value="PROTEIN DIAPHANOUS"/>
    <property type="match status" value="1"/>
</dbReference>
<feature type="region of interest" description="Disordered" evidence="1">
    <location>
        <begin position="642"/>
        <end position="672"/>
    </location>
</feature>
<evidence type="ECO:0000313" key="4">
    <source>
        <dbReference type="Proteomes" id="UP001142055"/>
    </source>
</evidence>
<gene>
    <name evidence="3" type="ORF">RDWZM_010552</name>
</gene>
<keyword evidence="2" id="KW-0812">Transmembrane</keyword>
<feature type="region of interest" description="Disordered" evidence="1">
    <location>
        <begin position="533"/>
        <end position="559"/>
    </location>
</feature>
<feature type="transmembrane region" description="Helical" evidence="2">
    <location>
        <begin position="262"/>
        <end position="285"/>
    </location>
</feature>
<feature type="region of interest" description="Disordered" evidence="1">
    <location>
        <begin position="590"/>
        <end position="614"/>
    </location>
</feature>
<feature type="compositionally biased region" description="Low complexity" evidence="1">
    <location>
        <begin position="436"/>
        <end position="445"/>
    </location>
</feature>
<name>A0A9Q0LZE7_BLOTA</name>
<feature type="compositionally biased region" description="Polar residues" evidence="1">
    <location>
        <begin position="590"/>
        <end position="599"/>
    </location>
</feature>
<keyword evidence="4" id="KW-1185">Reference proteome</keyword>
<keyword evidence="2" id="KW-0472">Membrane</keyword>
<dbReference type="Proteomes" id="UP001142055">
    <property type="component" value="Chromosome 4"/>
</dbReference>
<feature type="region of interest" description="Disordered" evidence="1">
    <location>
        <begin position="385"/>
        <end position="452"/>
    </location>
</feature>
<feature type="compositionally biased region" description="Pro residues" evidence="1">
    <location>
        <begin position="407"/>
        <end position="435"/>
    </location>
</feature>
<dbReference type="AlphaFoldDB" id="A0A9Q0LZE7"/>
<keyword evidence="2" id="KW-1133">Transmembrane helix</keyword>
<dbReference type="EMBL" id="JAPWDV010000004">
    <property type="protein sequence ID" value="KAJ6216052.1"/>
    <property type="molecule type" value="Genomic_DNA"/>
</dbReference>
<comment type="caution">
    <text evidence="3">The sequence shown here is derived from an EMBL/GenBank/DDBJ whole genome shotgun (WGS) entry which is preliminary data.</text>
</comment>
<evidence type="ECO:0000256" key="2">
    <source>
        <dbReference type="SAM" id="Phobius"/>
    </source>
</evidence>
<organism evidence="3 4">
    <name type="scientific">Blomia tropicalis</name>
    <name type="common">Mite</name>
    <dbReference type="NCBI Taxonomy" id="40697"/>
    <lineage>
        <taxon>Eukaryota</taxon>
        <taxon>Metazoa</taxon>
        <taxon>Ecdysozoa</taxon>
        <taxon>Arthropoda</taxon>
        <taxon>Chelicerata</taxon>
        <taxon>Arachnida</taxon>
        <taxon>Acari</taxon>
        <taxon>Acariformes</taxon>
        <taxon>Sarcoptiformes</taxon>
        <taxon>Astigmata</taxon>
        <taxon>Glycyphagoidea</taxon>
        <taxon>Echimyopodidae</taxon>
        <taxon>Blomia</taxon>
    </lineage>
</organism>
<proteinExistence type="predicted"/>
<feature type="region of interest" description="Disordered" evidence="1">
    <location>
        <begin position="338"/>
        <end position="371"/>
    </location>
</feature>
<dbReference type="PANTHER" id="PTHR45691:SF1">
    <property type="entry name" value="FH2 DOMAIN-CONTAINING PROTEIN 1-RELATED"/>
    <property type="match status" value="1"/>
</dbReference>
<feature type="compositionally biased region" description="Basic residues" evidence="1">
    <location>
        <begin position="392"/>
        <end position="406"/>
    </location>
</feature>
<evidence type="ECO:0000313" key="3">
    <source>
        <dbReference type="EMBL" id="KAJ6216052.1"/>
    </source>
</evidence>
<feature type="transmembrane region" description="Helical" evidence="2">
    <location>
        <begin position="12"/>
        <end position="30"/>
    </location>
</feature>
<feature type="compositionally biased region" description="Low complexity" evidence="1">
    <location>
        <begin position="642"/>
        <end position="671"/>
    </location>
</feature>
<evidence type="ECO:0000256" key="1">
    <source>
        <dbReference type="SAM" id="MobiDB-lite"/>
    </source>
</evidence>
<feature type="compositionally biased region" description="Low complexity" evidence="1">
    <location>
        <begin position="354"/>
        <end position="371"/>
    </location>
</feature>
<dbReference type="GO" id="GO:0005884">
    <property type="term" value="C:actin filament"/>
    <property type="evidence" value="ECO:0007669"/>
    <property type="project" value="TreeGrafter"/>
</dbReference>
<accession>A0A9Q0LZE7</accession>
<protein>
    <submittedName>
        <fullName evidence="3">Uncharacterized protein</fullName>
    </submittedName>
</protein>
<reference evidence="3" key="1">
    <citation type="submission" date="2022-12" db="EMBL/GenBank/DDBJ databases">
        <title>Genome assemblies of Blomia tropicalis.</title>
        <authorList>
            <person name="Cui Y."/>
        </authorList>
    </citation>
    <scope>NUCLEOTIDE SEQUENCE</scope>
    <source>
        <tissue evidence="3">Adult mites</tissue>
    </source>
</reference>
<sequence>MTIQWRPPKGMVIIGLIILFTYLGTFKLIGSVPINNNDTQSIHHQLAQSSNVNNHHHHQHHNDYQTITFETIDRWRRRRTKRSSYILGRRRTPTYYSNKYGHNTTNPHFLEPWQANPNYWIPDRYHENVVCLLAQFSGIVRVRPSNTTFRGGTFMVSPEDSLGRRSNSDKNILTDRYRVYGNGVCVNLSVSFEIGSFGDRLAYECNYIWSKSLRDIHYNHNRRFYAGEVQISLKMVRIDKDPIGQAPYAFRRSRRRCAWDSVFGWQSLVILVTFLSLFIFGFLGLCVCSNLTCNGGTSPTNWCCSPFCFCCHLCSNRRRRARRNNRPTQSRALLIRNNNNRNHHHPPPPPPPSQLHLHLLQQQRQQHQQQPNGIIDRSNVLQTRTNHENHHPNHHSNNHHSHHHPRPPPPPPPPPVPIPPSLPSPPSPPPPPPPSSSSLSLSSSSIDNDGWKFEPNRTIYRNILTNVCCNSIQQCTDNGTINETNNTNIKTSSTFTLKRSKTTIDRTPRLLRLVMSRANLAVRRSVLMRRSRSDTNIHKYDDDDSGNGGAKQGEDEEYRTKLSSTITTCQDKIVSKNKIESAQIETNGTSFVNISNGENDQNKTEHRSTISTNRKPGNMLYHLCMLYWNLIIDNGKSALISSGTNSSTSLESSTTTSTTTNANTTTTTGSEQSLIKNVVRQLRFGTQTIGEQIHENHR</sequence>